<feature type="transmembrane region" description="Helical" evidence="2">
    <location>
        <begin position="481"/>
        <end position="502"/>
    </location>
</feature>
<feature type="region of interest" description="Disordered" evidence="1">
    <location>
        <begin position="191"/>
        <end position="226"/>
    </location>
</feature>
<dbReference type="Proteomes" id="UP000186817">
    <property type="component" value="Unassembled WGS sequence"/>
</dbReference>
<keyword evidence="2" id="KW-0472">Membrane</keyword>
<proteinExistence type="predicted"/>
<reference evidence="3 4" key="1">
    <citation type="submission" date="2016-02" db="EMBL/GenBank/DDBJ databases">
        <title>Genome analysis of coral dinoflagellate symbionts highlights evolutionary adaptations to a symbiotic lifestyle.</title>
        <authorList>
            <person name="Aranda M."/>
            <person name="Li Y."/>
            <person name="Liew Y.J."/>
            <person name="Baumgarten S."/>
            <person name="Simakov O."/>
            <person name="Wilson M."/>
            <person name="Piel J."/>
            <person name="Ashoor H."/>
            <person name="Bougouffa S."/>
            <person name="Bajic V.B."/>
            <person name="Ryu T."/>
            <person name="Ravasi T."/>
            <person name="Bayer T."/>
            <person name="Micklem G."/>
            <person name="Kim H."/>
            <person name="Bhak J."/>
            <person name="Lajeunesse T.C."/>
            <person name="Voolstra C.R."/>
        </authorList>
    </citation>
    <scope>NUCLEOTIDE SEQUENCE [LARGE SCALE GENOMIC DNA]</scope>
    <source>
        <strain evidence="3 4">CCMP2467</strain>
    </source>
</reference>
<organism evidence="3 4">
    <name type="scientific">Symbiodinium microadriaticum</name>
    <name type="common">Dinoflagellate</name>
    <name type="synonym">Zooxanthella microadriatica</name>
    <dbReference type="NCBI Taxonomy" id="2951"/>
    <lineage>
        <taxon>Eukaryota</taxon>
        <taxon>Sar</taxon>
        <taxon>Alveolata</taxon>
        <taxon>Dinophyceae</taxon>
        <taxon>Suessiales</taxon>
        <taxon>Symbiodiniaceae</taxon>
        <taxon>Symbiodinium</taxon>
    </lineage>
</organism>
<evidence type="ECO:0000256" key="1">
    <source>
        <dbReference type="SAM" id="MobiDB-lite"/>
    </source>
</evidence>
<evidence type="ECO:0000313" key="4">
    <source>
        <dbReference type="Proteomes" id="UP000186817"/>
    </source>
</evidence>
<keyword evidence="2" id="KW-1133">Transmembrane helix</keyword>
<sequence length="520" mass="56600">MIVENLSTGGAGAVGIGALCLVRMQIHFPLLVHTVAGGPEHLDPLMQMEPLYIQDTCSSLARACCNMAMPAQQTPHYFFIQNPDGTRTQHYGIPPAEYQQIDSAPMAQSAQYGGYDMQMAAGGAYGGLPMEPFTGAGLQAAYPSPYGYPAAVSPYGDPMQLAGGVPQVQSMVLNPSMQMPQMYGQMPPSMQLAGAPPAQESAVHQPAAPEPAPVKPAVPKTGSKLAKKSKKKKSGWNFILEGGSCWHGWSADELLLFDSILAHRHELQTSPLSKKHLNSFDLFYLAAMSLYLSACHRAALGGAPPLLAATSLPSSKAATFEDLLVVLVDSLRTRLPELLRCKASFLKDAPARAEFSKGGIVAAELRCGMQGMGMELLSLPTAWDCGRTDQLDWKTLVKLSRPGWWLVHIWLYLAPTGQKYHLLTSAVFWLGLLYVLFPLNLLVYGLNDYTDVELDAKNDRKGNFMYGAKCSREQMRDLPRVMAILNVLPIVVLALVSGRWMAMAVWLPCGVLVVSEHPWE</sequence>
<protein>
    <submittedName>
        <fullName evidence="3">Uncharacterized protein</fullName>
    </submittedName>
</protein>
<dbReference type="OrthoDB" id="438596at2759"/>
<feature type="transmembrane region" description="Helical" evidence="2">
    <location>
        <begin position="426"/>
        <end position="447"/>
    </location>
</feature>
<dbReference type="EMBL" id="LSRX01000084">
    <property type="protein sequence ID" value="OLQ10110.1"/>
    <property type="molecule type" value="Genomic_DNA"/>
</dbReference>
<keyword evidence="2" id="KW-0812">Transmembrane</keyword>
<evidence type="ECO:0000256" key="2">
    <source>
        <dbReference type="SAM" id="Phobius"/>
    </source>
</evidence>
<accession>A0A1Q9ERQ6</accession>
<name>A0A1Q9ERQ6_SYMMI</name>
<keyword evidence="4" id="KW-1185">Reference proteome</keyword>
<evidence type="ECO:0000313" key="3">
    <source>
        <dbReference type="EMBL" id="OLQ10110.1"/>
    </source>
</evidence>
<comment type="caution">
    <text evidence="3">The sequence shown here is derived from an EMBL/GenBank/DDBJ whole genome shotgun (WGS) entry which is preliminary data.</text>
</comment>
<gene>
    <name evidence="3" type="ORF">AK812_SmicGene6232</name>
</gene>
<dbReference type="AlphaFoldDB" id="A0A1Q9ERQ6"/>